<sequence>MGVAAELMFTGREVDGDEAVRTGMANRLCAPADLAGTTLDLAAEIAANSPFGVRLTKQALRTGVDATSFRAAAEYENRNQILASRTEDMAEALAARRENRRPAYQNR</sequence>
<dbReference type="PANTHER" id="PTHR11941">
    <property type="entry name" value="ENOYL-COA HYDRATASE-RELATED"/>
    <property type="match status" value="1"/>
</dbReference>
<comment type="similarity">
    <text evidence="1">Belongs to the enoyl-CoA hydratase/isomerase family.</text>
</comment>
<evidence type="ECO:0000313" key="4">
    <source>
        <dbReference type="Proteomes" id="UP000295674"/>
    </source>
</evidence>
<dbReference type="InterPro" id="IPR001753">
    <property type="entry name" value="Enoyl-CoA_hydra/iso"/>
</dbReference>
<dbReference type="InterPro" id="IPR014748">
    <property type="entry name" value="Enoyl-CoA_hydra_C"/>
</dbReference>
<dbReference type="Pfam" id="PF00378">
    <property type="entry name" value="ECH_1"/>
    <property type="match status" value="1"/>
</dbReference>
<keyword evidence="2" id="KW-0456">Lyase</keyword>
<dbReference type="GO" id="GO:0016829">
    <property type="term" value="F:lyase activity"/>
    <property type="evidence" value="ECO:0007669"/>
    <property type="project" value="UniProtKB-KW"/>
</dbReference>
<evidence type="ECO:0008006" key="5">
    <source>
        <dbReference type="Google" id="ProtNLM"/>
    </source>
</evidence>
<dbReference type="AlphaFoldDB" id="A0A4R4VBU4"/>
<reference evidence="3 4" key="1">
    <citation type="submission" date="2019-03" db="EMBL/GenBank/DDBJ databases">
        <title>Draft genome sequences of novel Actinobacteria.</title>
        <authorList>
            <person name="Sahin N."/>
            <person name="Ay H."/>
            <person name="Saygin H."/>
        </authorList>
    </citation>
    <scope>NUCLEOTIDE SEQUENCE [LARGE SCALE GENOMIC DNA]</scope>
    <source>
        <strain evidence="3 4">16K309</strain>
    </source>
</reference>
<accession>A0A4R4VBU4</accession>
<gene>
    <name evidence="3" type="ORF">E1181_29620</name>
</gene>
<name>A0A4R4VBU4_9PSEU</name>
<dbReference type="InterPro" id="IPR029045">
    <property type="entry name" value="ClpP/crotonase-like_dom_sf"/>
</dbReference>
<dbReference type="Proteomes" id="UP000295674">
    <property type="component" value="Unassembled WGS sequence"/>
</dbReference>
<dbReference type="PANTHER" id="PTHR11941:SF130">
    <property type="entry name" value="ENOYL-COA HYDRATASE ECHA12-RELATED"/>
    <property type="match status" value="1"/>
</dbReference>
<dbReference type="SUPFAM" id="SSF52096">
    <property type="entry name" value="ClpP/crotonase"/>
    <property type="match status" value="1"/>
</dbReference>
<comment type="caution">
    <text evidence="3">The sequence shown here is derived from an EMBL/GenBank/DDBJ whole genome shotgun (WGS) entry which is preliminary data.</text>
</comment>
<dbReference type="OrthoDB" id="9777711at2"/>
<evidence type="ECO:0000256" key="2">
    <source>
        <dbReference type="ARBA" id="ARBA00023239"/>
    </source>
</evidence>
<keyword evidence="4" id="KW-1185">Reference proteome</keyword>
<dbReference type="Gene3D" id="1.10.12.10">
    <property type="entry name" value="Lyase 2-enoyl-coa Hydratase, Chain A, domain 2"/>
    <property type="match status" value="1"/>
</dbReference>
<evidence type="ECO:0000313" key="3">
    <source>
        <dbReference type="EMBL" id="TDC99384.1"/>
    </source>
</evidence>
<dbReference type="GO" id="GO:0006635">
    <property type="term" value="P:fatty acid beta-oxidation"/>
    <property type="evidence" value="ECO:0007669"/>
    <property type="project" value="TreeGrafter"/>
</dbReference>
<organism evidence="3 4">
    <name type="scientific">Saccharopolyspora terrae</name>
    <dbReference type="NCBI Taxonomy" id="2530384"/>
    <lineage>
        <taxon>Bacteria</taxon>
        <taxon>Bacillati</taxon>
        <taxon>Actinomycetota</taxon>
        <taxon>Actinomycetes</taxon>
        <taxon>Pseudonocardiales</taxon>
        <taxon>Pseudonocardiaceae</taxon>
        <taxon>Saccharopolyspora</taxon>
    </lineage>
</organism>
<dbReference type="Gene3D" id="3.90.226.10">
    <property type="entry name" value="2-enoyl-CoA Hydratase, Chain A, domain 1"/>
    <property type="match status" value="1"/>
</dbReference>
<evidence type="ECO:0000256" key="1">
    <source>
        <dbReference type="ARBA" id="ARBA00005254"/>
    </source>
</evidence>
<protein>
    <recommendedName>
        <fullName evidence="5">Enoyl-CoA hydratase</fullName>
    </recommendedName>
</protein>
<dbReference type="EMBL" id="SMKS01000099">
    <property type="protein sequence ID" value="TDC99384.1"/>
    <property type="molecule type" value="Genomic_DNA"/>
</dbReference>
<proteinExistence type="inferred from homology"/>